<keyword evidence="1" id="KW-0934">Plastid</keyword>
<dbReference type="Pfam" id="PF01947">
    <property type="entry name" value="Rv2949c-like"/>
    <property type="match status" value="1"/>
</dbReference>
<reference evidence="1" key="1">
    <citation type="submission" date="2016-10" db="EMBL/GenBank/DDBJ databases">
        <title>Chloroplast genomes as a tool to resolve red algal phylogenies: a case study in the Nemaliales.</title>
        <authorList>
            <person name="Costa J.F."/>
            <person name="Lin S.M."/>
            <person name="Macaya E.C."/>
            <person name="Fernandez-Garcia C."/>
            <person name="Verbruggen H."/>
        </authorList>
    </citation>
    <scope>NUCLEOTIDE SEQUENCE</scope>
    <source>
        <strain evidence="1">C.0024</strain>
    </source>
</reference>
<accession>A0A1G4P0F3</accession>
<dbReference type="EMBL" id="LT622878">
    <property type="protein sequence ID" value="SCW24357.1"/>
    <property type="molecule type" value="Genomic_DNA"/>
</dbReference>
<proteinExistence type="predicted"/>
<dbReference type="RefSeq" id="YP_009315699.1">
    <property type="nucleotide sequence ID" value="NC_031668.1"/>
</dbReference>
<reference evidence="1" key="2">
    <citation type="submission" date="2016-10" db="EMBL/GenBank/DDBJ databases">
        <authorList>
            <person name="de Groot N.N."/>
        </authorList>
    </citation>
    <scope>NUCLEOTIDE SEQUENCE</scope>
    <source>
        <strain evidence="1">C.0024</strain>
    </source>
</reference>
<evidence type="ECO:0000313" key="1">
    <source>
        <dbReference type="EMBL" id="SCW24357.1"/>
    </source>
</evidence>
<sequence length="111" mass="13171">MRMNININSKFIKVWNCTTSQTSTYKVRTNVYIPIYLRILLTNNGSFTRNSTILFNQLTDIMLIHQYTKSDKKVTLNSKYITATNCQRQVWLINYLDKKKLLLLNPRAHRL</sequence>
<protein>
    <submittedName>
        <fullName evidence="1">Uncharacterized protein</fullName>
    </submittedName>
</protein>
<organism evidence="1">
    <name type="scientific">Trichogloeopsis pedicellata</name>
    <dbReference type="NCBI Taxonomy" id="1495610"/>
    <lineage>
        <taxon>Eukaryota</taxon>
        <taxon>Rhodophyta</taxon>
        <taxon>Florideophyceae</taxon>
        <taxon>Nemaliophycidae</taxon>
        <taxon>Nemaliales</taxon>
        <taxon>Liagoraceae</taxon>
        <taxon>Trichogloeopsis</taxon>
    </lineage>
</organism>
<dbReference type="GeneID" id="30000402"/>
<geneLocation type="chloroplast" evidence="1"/>
<keyword evidence="1" id="KW-0150">Chloroplast</keyword>
<name>A0A1G4P0F3_9FLOR</name>
<gene>
    <name evidence="1" type="primary">ORF_7</name>
    <name evidence="1" type="ORF">C00024_60</name>
</gene>
<dbReference type="AlphaFoldDB" id="A0A1G4P0F3"/>
<dbReference type="InterPro" id="IPR002800">
    <property type="entry name" value="Rv2949c-like"/>
</dbReference>